<dbReference type="Proteomes" id="UP000024635">
    <property type="component" value="Unassembled WGS sequence"/>
</dbReference>
<name>A0A016SEF4_9BILA</name>
<accession>A0A016SEF4</accession>
<sequence>MGDEEKEMSMLVIAQRKMMRRMLGVTILDHRTNGWLQNTTKLPEASSRAIERKWTWAKKVAEVDVDRWTRRITEWRRWPWERSTGRPRMRWRDVFIAYFGETWMRAAASDSATWRRSMKRHIETI</sequence>
<reference evidence="2" key="1">
    <citation type="journal article" date="2015" name="Nat. Genet.">
        <title>The genome and transcriptome of the zoonotic hookworm Ancylostoma ceylanicum identify infection-specific gene families.</title>
        <authorList>
            <person name="Schwarz E.M."/>
            <person name="Hu Y."/>
            <person name="Antoshechkin I."/>
            <person name="Miller M.M."/>
            <person name="Sternberg P.W."/>
            <person name="Aroian R.V."/>
        </authorList>
    </citation>
    <scope>NUCLEOTIDE SEQUENCE</scope>
    <source>
        <strain evidence="2">HY135</strain>
    </source>
</reference>
<evidence type="ECO:0000313" key="2">
    <source>
        <dbReference type="Proteomes" id="UP000024635"/>
    </source>
</evidence>
<dbReference type="EMBL" id="JARK01001578">
    <property type="protein sequence ID" value="EYB88782.1"/>
    <property type="molecule type" value="Genomic_DNA"/>
</dbReference>
<dbReference type="AlphaFoldDB" id="A0A016SEF4"/>
<evidence type="ECO:0000313" key="1">
    <source>
        <dbReference type="EMBL" id="EYB88782.1"/>
    </source>
</evidence>
<proteinExistence type="predicted"/>
<organism evidence="1 2">
    <name type="scientific">Ancylostoma ceylanicum</name>
    <dbReference type="NCBI Taxonomy" id="53326"/>
    <lineage>
        <taxon>Eukaryota</taxon>
        <taxon>Metazoa</taxon>
        <taxon>Ecdysozoa</taxon>
        <taxon>Nematoda</taxon>
        <taxon>Chromadorea</taxon>
        <taxon>Rhabditida</taxon>
        <taxon>Rhabditina</taxon>
        <taxon>Rhabditomorpha</taxon>
        <taxon>Strongyloidea</taxon>
        <taxon>Ancylostomatidae</taxon>
        <taxon>Ancylostomatinae</taxon>
        <taxon>Ancylostoma</taxon>
    </lineage>
</organism>
<gene>
    <name evidence="1" type="primary">Acey_s0242.g3454</name>
    <name evidence="1" type="ORF">Y032_0242g3454</name>
</gene>
<keyword evidence="2" id="KW-1185">Reference proteome</keyword>
<comment type="caution">
    <text evidence="1">The sequence shown here is derived from an EMBL/GenBank/DDBJ whole genome shotgun (WGS) entry which is preliminary data.</text>
</comment>
<protein>
    <submittedName>
        <fullName evidence="1">Uncharacterized protein</fullName>
    </submittedName>
</protein>
<dbReference type="OrthoDB" id="5848624at2759"/>